<dbReference type="Proteomes" id="UP000199312">
    <property type="component" value="Unassembled WGS sequence"/>
</dbReference>
<dbReference type="PIRSF" id="PIRSF008502">
    <property type="entry name" value="UCP008502"/>
    <property type="match status" value="1"/>
</dbReference>
<dbReference type="PANTHER" id="PTHR36439">
    <property type="entry name" value="BLL4334 PROTEIN"/>
    <property type="match status" value="1"/>
</dbReference>
<sequence length="180" mass="20505">MNTYIALLRGINVSGHNKIKMVDLQQLFINNGYTNVTTYIQSGNVIFSSDELNTSKIEHTIINEIKKQFSYAIKVLVLKKSELTAIYNFNAFKNITELDFKNVCVTILKENPAEEGIEKVKSLAAPDEKIIFKERNVYIYCPNGFGRTKLSNTNIEAKLKVYATSRNWNTITKLVELSNI</sequence>
<dbReference type="OrthoDB" id="9806494at2"/>
<name>A0A1I6NP80_9FLAO</name>
<accession>A0A1I6NP80</accession>
<dbReference type="STRING" id="593133.SAMN04488006_0238"/>
<dbReference type="PANTHER" id="PTHR36439:SF1">
    <property type="entry name" value="DUF1697 DOMAIN-CONTAINING PROTEIN"/>
    <property type="match status" value="1"/>
</dbReference>
<dbReference type="SUPFAM" id="SSF160379">
    <property type="entry name" value="SP0830-like"/>
    <property type="match status" value="1"/>
</dbReference>
<evidence type="ECO:0000313" key="2">
    <source>
        <dbReference type="Proteomes" id="UP000199312"/>
    </source>
</evidence>
<dbReference type="Gene3D" id="3.30.70.1260">
    <property type="entry name" value="bacterial protein sp0830 like"/>
    <property type="match status" value="1"/>
</dbReference>
<dbReference type="InterPro" id="IPR012545">
    <property type="entry name" value="DUF1697"/>
</dbReference>
<keyword evidence="2" id="KW-1185">Reference proteome</keyword>
<reference evidence="2" key="1">
    <citation type="submission" date="2016-10" db="EMBL/GenBank/DDBJ databases">
        <authorList>
            <person name="Varghese N."/>
            <person name="Submissions S."/>
        </authorList>
    </citation>
    <scope>NUCLEOTIDE SEQUENCE [LARGE SCALE GENOMIC DNA]</scope>
    <source>
        <strain evidence="2">DSM 24450</strain>
    </source>
</reference>
<dbReference type="EMBL" id="FOZP01000001">
    <property type="protein sequence ID" value="SFS29688.1"/>
    <property type="molecule type" value="Genomic_DNA"/>
</dbReference>
<proteinExistence type="predicted"/>
<organism evidence="1 2">
    <name type="scientific">Lutibacter maritimus</name>
    <dbReference type="NCBI Taxonomy" id="593133"/>
    <lineage>
        <taxon>Bacteria</taxon>
        <taxon>Pseudomonadati</taxon>
        <taxon>Bacteroidota</taxon>
        <taxon>Flavobacteriia</taxon>
        <taxon>Flavobacteriales</taxon>
        <taxon>Flavobacteriaceae</taxon>
        <taxon>Lutibacter</taxon>
    </lineage>
</organism>
<dbReference type="Pfam" id="PF08002">
    <property type="entry name" value="DUF1697"/>
    <property type="match status" value="1"/>
</dbReference>
<protein>
    <submittedName>
        <fullName evidence="1">Uncharacterized conserved protein, DUF1697 family</fullName>
    </submittedName>
</protein>
<gene>
    <name evidence="1" type="ORF">SAMN04488006_0238</name>
</gene>
<dbReference type="RefSeq" id="WP_090221650.1">
    <property type="nucleotide sequence ID" value="NZ_FOZP01000001.1"/>
</dbReference>
<dbReference type="AlphaFoldDB" id="A0A1I6NP80"/>
<evidence type="ECO:0000313" key="1">
    <source>
        <dbReference type="EMBL" id="SFS29688.1"/>
    </source>
</evidence>
<dbReference type="Gene3D" id="3.30.70.1280">
    <property type="entry name" value="SP0830-like domains"/>
    <property type="match status" value="1"/>
</dbReference>